<keyword evidence="1" id="KW-0812">Transmembrane</keyword>
<gene>
    <name evidence="6" type="ordered locus">Despr_2675</name>
</gene>
<dbReference type="NCBIfam" id="TIGR00254">
    <property type="entry name" value="GGDEF"/>
    <property type="match status" value="1"/>
</dbReference>
<dbReference type="CDD" id="cd01949">
    <property type="entry name" value="GGDEF"/>
    <property type="match status" value="1"/>
</dbReference>
<dbReference type="EMBL" id="CP002364">
    <property type="protein sequence ID" value="ADW18811.1"/>
    <property type="molecule type" value="Genomic_DNA"/>
</dbReference>
<dbReference type="Pfam" id="PF13426">
    <property type="entry name" value="PAS_9"/>
    <property type="match status" value="1"/>
</dbReference>
<feature type="transmembrane region" description="Helical" evidence="1">
    <location>
        <begin position="6"/>
        <end position="31"/>
    </location>
</feature>
<dbReference type="SUPFAM" id="SSF55073">
    <property type="entry name" value="Nucleotide cyclase"/>
    <property type="match status" value="1"/>
</dbReference>
<dbReference type="PROSITE" id="PS50887">
    <property type="entry name" value="GGDEF"/>
    <property type="match status" value="1"/>
</dbReference>
<dbReference type="SUPFAM" id="SSF141868">
    <property type="entry name" value="EAL domain-like"/>
    <property type="match status" value="1"/>
</dbReference>
<dbReference type="RefSeq" id="WP_015725337.1">
    <property type="nucleotide sequence ID" value="NC_014972.1"/>
</dbReference>
<evidence type="ECO:0000256" key="1">
    <source>
        <dbReference type="SAM" id="Phobius"/>
    </source>
</evidence>
<proteinExistence type="predicted"/>
<dbReference type="Proteomes" id="UP000006365">
    <property type="component" value="Chromosome"/>
</dbReference>
<dbReference type="GO" id="GO:0003824">
    <property type="term" value="F:catalytic activity"/>
    <property type="evidence" value="ECO:0007669"/>
    <property type="project" value="UniProtKB-ARBA"/>
</dbReference>
<evidence type="ECO:0000259" key="3">
    <source>
        <dbReference type="PROSITE" id="PS50113"/>
    </source>
</evidence>
<dbReference type="PROSITE" id="PS50112">
    <property type="entry name" value="PAS"/>
    <property type="match status" value="1"/>
</dbReference>
<dbReference type="InterPro" id="IPR035965">
    <property type="entry name" value="PAS-like_dom_sf"/>
</dbReference>
<dbReference type="PROSITE" id="PS50883">
    <property type="entry name" value="EAL"/>
    <property type="match status" value="1"/>
</dbReference>
<dbReference type="SMART" id="SM00086">
    <property type="entry name" value="PAC"/>
    <property type="match status" value="1"/>
</dbReference>
<dbReference type="Gene3D" id="3.20.20.450">
    <property type="entry name" value="EAL domain"/>
    <property type="match status" value="1"/>
</dbReference>
<dbReference type="InterPro" id="IPR000160">
    <property type="entry name" value="GGDEF_dom"/>
</dbReference>
<keyword evidence="7" id="KW-1185">Reference proteome</keyword>
<dbReference type="InterPro" id="IPR043128">
    <property type="entry name" value="Rev_trsase/Diguanyl_cyclase"/>
</dbReference>
<sequence>MTLRSRIFLAYTVFFLVPLCVVFGGGGYLIASALTHREEARAQADMTVVRQLAETATQTVFTHTLRTTAENIRLVCQTLFHQHQSGRLTLDEAQRLALEALAAQRVGQQGTVLCIDSQGMLLRHPDTTRIRTRLDAAVFSRLQQLTADGYLEHQPGGQPPTALYRAAFPPWGWTILATCELGERQRMLPQILAAGTPATALPVDGRQSFLLSPSGVFWPPLFPEAAPTPEQRQALLSLAETMRRQQNGRITWTPPTALQGEEKTILFRHQPDNDLLAGVVVPSAALREPFAQFRRLALFFLLPLALVALGLAHLLARRLAAPLRQLARDLDANDQDQPPPSAADESTDELAHIVMACARLQAALEHHRRQLVEEQEACILVQRQLHQEIASRKEMEQKLLAENATRKSAENYLQLFKSIFDNAIEGIYITDPEGRILTVNQSFCKITGYQDAEVIGRNPSMLGYGDQGKAFYQGMWRNLRTMGAWSGEVWNQRKDGTVCPQWLSISVIRNDQQQITHYFAFFHDITELKRREKQISIMAYSDALTKLPNRAALERRLTKAIARASRNHLNLAVFFIDLDNFKNINDTLGHDKGDQVLIEVADRLSGTIRSEDTLSRLGGDEFILLSESIDNEQAVYTLASRILASLKQPIQLTPHTIYINASIGIALFPEDGQTTQELIKNADMAMYKAKSEGKNTFVLFTREMNEKLLNRVRTENAIRAGLKKREFSVFYQPKIDLASERPTSFEALARWHRNGVVIGPDQFIPIAEESGLIDEMSLYVLDEVCLFLGKLQGHNLRMLPISVNMSPRTFNNVQIVETIDAILGSHHIDHRLIEFEITETTAMKDVQHTLATMHRFRQRGIRFSIDDFGTGYSSLSHLSEMPVSTLKIDKRFIGADDPNSRSIVSTITAMSKQMQLKVVAEGVETSNQLQWLRQIGCNEVQGFYYSRPMPEEETLHYLQLRADSPSQDTTAVQSVTIH</sequence>
<dbReference type="Gene3D" id="3.30.450.20">
    <property type="entry name" value="PAS domain"/>
    <property type="match status" value="2"/>
</dbReference>
<evidence type="ECO:0000259" key="5">
    <source>
        <dbReference type="PROSITE" id="PS50887"/>
    </source>
</evidence>
<feature type="domain" description="GGDEF" evidence="5">
    <location>
        <begin position="569"/>
        <end position="702"/>
    </location>
</feature>
<dbReference type="PANTHER" id="PTHR44757">
    <property type="entry name" value="DIGUANYLATE CYCLASE DGCP"/>
    <property type="match status" value="1"/>
</dbReference>
<protein>
    <submittedName>
        <fullName evidence="6">Diguanylate cyclase/phosphodiesterase with PAS/PAC sensor(S)</fullName>
    </submittedName>
</protein>
<dbReference type="Gene3D" id="3.30.70.270">
    <property type="match status" value="1"/>
</dbReference>
<dbReference type="InterPro" id="IPR035919">
    <property type="entry name" value="EAL_sf"/>
</dbReference>
<dbReference type="InterPro" id="IPR001610">
    <property type="entry name" value="PAC"/>
</dbReference>
<dbReference type="InterPro" id="IPR029787">
    <property type="entry name" value="Nucleotide_cyclase"/>
</dbReference>
<dbReference type="SMART" id="SM00091">
    <property type="entry name" value="PAS"/>
    <property type="match status" value="1"/>
</dbReference>
<reference evidence="6 7" key="1">
    <citation type="journal article" date="2011" name="Stand. Genomic Sci.">
        <title>Complete genome sequence of Desulfobulbus propionicus type strain (1pr3).</title>
        <authorList>
            <person name="Pagani I."/>
            <person name="Lapidus A."/>
            <person name="Nolan M."/>
            <person name="Lucas S."/>
            <person name="Hammon N."/>
            <person name="Deshpande S."/>
            <person name="Cheng J.F."/>
            <person name="Chertkov O."/>
            <person name="Davenport K."/>
            <person name="Tapia R."/>
            <person name="Han C."/>
            <person name="Goodwin L."/>
            <person name="Pitluck S."/>
            <person name="Liolios K."/>
            <person name="Mavromatis K."/>
            <person name="Ivanova N."/>
            <person name="Mikhailova N."/>
            <person name="Pati A."/>
            <person name="Chen A."/>
            <person name="Palaniappan K."/>
            <person name="Land M."/>
            <person name="Hauser L."/>
            <person name="Chang Y.J."/>
            <person name="Jeffries C.D."/>
            <person name="Detter J.C."/>
            <person name="Brambilla E."/>
            <person name="Kannan K.P."/>
            <person name="Djao O.D."/>
            <person name="Rohde M."/>
            <person name="Pukall R."/>
            <person name="Spring S."/>
            <person name="Goker M."/>
            <person name="Sikorski J."/>
            <person name="Woyke T."/>
            <person name="Bristow J."/>
            <person name="Eisen J.A."/>
            <person name="Markowitz V."/>
            <person name="Hugenholtz P."/>
            <person name="Kyrpides N.C."/>
            <person name="Klenk H.P."/>
        </authorList>
    </citation>
    <scope>NUCLEOTIDE SEQUENCE [LARGE SCALE GENOMIC DNA]</scope>
    <source>
        <strain evidence="7">ATCC 33891 / DSM 2032 / 1pr3</strain>
    </source>
</reference>
<feature type="domain" description="PAC" evidence="3">
    <location>
        <begin position="485"/>
        <end position="537"/>
    </location>
</feature>
<dbReference type="InterPro" id="IPR052155">
    <property type="entry name" value="Biofilm_reg_signaling"/>
</dbReference>
<dbReference type="PROSITE" id="PS50113">
    <property type="entry name" value="PAC"/>
    <property type="match status" value="1"/>
</dbReference>
<dbReference type="SUPFAM" id="SSF55785">
    <property type="entry name" value="PYP-like sensor domain (PAS domain)"/>
    <property type="match status" value="1"/>
</dbReference>
<name>A0A7U4DQ40_DESPD</name>
<dbReference type="FunFam" id="3.30.70.270:FF:000001">
    <property type="entry name" value="Diguanylate cyclase domain protein"/>
    <property type="match status" value="1"/>
</dbReference>
<evidence type="ECO:0000313" key="6">
    <source>
        <dbReference type="EMBL" id="ADW18811.1"/>
    </source>
</evidence>
<accession>A0A7U4DQ40</accession>
<keyword evidence="1" id="KW-1133">Transmembrane helix</keyword>
<dbReference type="InterPro" id="IPR000700">
    <property type="entry name" value="PAS-assoc_C"/>
</dbReference>
<dbReference type="SMART" id="SM00052">
    <property type="entry name" value="EAL"/>
    <property type="match status" value="1"/>
</dbReference>
<dbReference type="CDD" id="cd01948">
    <property type="entry name" value="EAL"/>
    <property type="match status" value="1"/>
</dbReference>
<dbReference type="AlphaFoldDB" id="A0A7U4DQ40"/>
<dbReference type="Pfam" id="PF00563">
    <property type="entry name" value="EAL"/>
    <property type="match status" value="1"/>
</dbReference>
<feature type="domain" description="EAL" evidence="4">
    <location>
        <begin position="711"/>
        <end position="962"/>
    </location>
</feature>
<dbReference type="KEGG" id="dpr:Despr_2675"/>
<keyword evidence="1" id="KW-0472">Membrane</keyword>
<dbReference type="PANTHER" id="PTHR44757:SF2">
    <property type="entry name" value="BIOFILM ARCHITECTURE MAINTENANCE PROTEIN MBAA"/>
    <property type="match status" value="1"/>
</dbReference>
<dbReference type="NCBIfam" id="TIGR00229">
    <property type="entry name" value="sensory_box"/>
    <property type="match status" value="1"/>
</dbReference>
<dbReference type="InterPro" id="IPR001633">
    <property type="entry name" value="EAL_dom"/>
</dbReference>
<feature type="transmembrane region" description="Helical" evidence="1">
    <location>
        <begin position="296"/>
        <end position="316"/>
    </location>
</feature>
<dbReference type="SMART" id="SM00267">
    <property type="entry name" value="GGDEF"/>
    <property type="match status" value="1"/>
</dbReference>
<dbReference type="InterPro" id="IPR000014">
    <property type="entry name" value="PAS"/>
</dbReference>
<evidence type="ECO:0000313" key="7">
    <source>
        <dbReference type="Proteomes" id="UP000006365"/>
    </source>
</evidence>
<evidence type="ECO:0000259" key="2">
    <source>
        <dbReference type="PROSITE" id="PS50112"/>
    </source>
</evidence>
<evidence type="ECO:0000259" key="4">
    <source>
        <dbReference type="PROSITE" id="PS50883"/>
    </source>
</evidence>
<dbReference type="CDD" id="cd00130">
    <property type="entry name" value="PAS"/>
    <property type="match status" value="1"/>
</dbReference>
<organism evidence="6 7">
    <name type="scientific">Desulfobulbus propionicus (strain ATCC 33891 / DSM 2032 / VKM B-1956 / 1pr3)</name>
    <dbReference type="NCBI Taxonomy" id="577650"/>
    <lineage>
        <taxon>Bacteria</taxon>
        <taxon>Pseudomonadati</taxon>
        <taxon>Thermodesulfobacteriota</taxon>
        <taxon>Desulfobulbia</taxon>
        <taxon>Desulfobulbales</taxon>
        <taxon>Desulfobulbaceae</taxon>
        <taxon>Desulfobulbus</taxon>
    </lineage>
</organism>
<dbReference type="Pfam" id="PF00990">
    <property type="entry name" value="GGDEF"/>
    <property type="match status" value="1"/>
</dbReference>
<feature type="domain" description="PAS" evidence="2">
    <location>
        <begin position="412"/>
        <end position="458"/>
    </location>
</feature>